<protein>
    <submittedName>
        <fullName evidence="2">Uncharacterized protein</fullName>
    </submittedName>
</protein>
<evidence type="ECO:0000256" key="1">
    <source>
        <dbReference type="SAM" id="MobiDB-lite"/>
    </source>
</evidence>
<accession>A0A819FQ89</accession>
<gene>
    <name evidence="2" type="ORF">UXM345_LOCUS8986</name>
</gene>
<evidence type="ECO:0000313" key="3">
    <source>
        <dbReference type="Proteomes" id="UP000663842"/>
    </source>
</evidence>
<feature type="non-terminal residue" evidence="2">
    <location>
        <position position="36"/>
    </location>
</feature>
<feature type="compositionally biased region" description="Basic and acidic residues" evidence="1">
    <location>
        <begin position="10"/>
        <end position="36"/>
    </location>
</feature>
<dbReference type="AlphaFoldDB" id="A0A819FQ89"/>
<sequence length="36" mass="4206">MGNQQTTGRTRSDTYTRYERDGEDGRYVTLDHHDSS</sequence>
<name>A0A819FQ89_9BILA</name>
<organism evidence="2 3">
    <name type="scientific">Rotaria magnacalcarata</name>
    <dbReference type="NCBI Taxonomy" id="392030"/>
    <lineage>
        <taxon>Eukaryota</taxon>
        <taxon>Metazoa</taxon>
        <taxon>Spiralia</taxon>
        <taxon>Gnathifera</taxon>
        <taxon>Rotifera</taxon>
        <taxon>Eurotatoria</taxon>
        <taxon>Bdelloidea</taxon>
        <taxon>Philodinida</taxon>
        <taxon>Philodinidae</taxon>
        <taxon>Rotaria</taxon>
    </lineage>
</organism>
<proteinExistence type="predicted"/>
<feature type="region of interest" description="Disordered" evidence="1">
    <location>
        <begin position="1"/>
        <end position="36"/>
    </location>
</feature>
<dbReference type="Proteomes" id="UP000663842">
    <property type="component" value="Unassembled WGS sequence"/>
</dbReference>
<dbReference type="EMBL" id="CAJOBF010000805">
    <property type="protein sequence ID" value="CAF3872033.1"/>
    <property type="molecule type" value="Genomic_DNA"/>
</dbReference>
<evidence type="ECO:0000313" key="2">
    <source>
        <dbReference type="EMBL" id="CAF3872033.1"/>
    </source>
</evidence>
<comment type="caution">
    <text evidence="2">The sequence shown here is derived from an EMBL/GenBank/DDBJ whole genome shotgun (WGS) entry which is preliminary data.</text>
</comment>
<reference evidence="2" key="1">
    <citation type="submission" date="2021-02" db="EMBL/GenBank/DDBJ databases">
        <authorList>
            <person name="Nowell W R."/>
        </authorList>
    </citation>
    <scope>NUCLEOTIDE SEQUENCE</scope>
</reference>